<evidence type="ECO:0000313" key="1">
    <source>
        <dbReference type="EMBL" id="MCI4391051.1"/>
    </source>
</evidence>
<comment type="caution">
    <text evidence="1">The sequence shown here is derived from an EMBL/GenBank/DDBJ whole genome shotgun (WGS) entry which is preliminary data.</text>
</comment>
<proteinExistence type="predicted"/>
<evidence type="ECO:0000313" key="2">
    <source>
        <dbReference type="Proteomes" id="UP000829447"/>
    </source>
</evidence>
<reference evidence="1 2" key="1">
    <citation type="journal article" date="2022" name="bioRxiv">
        <title>An ancient truncated duplication of the anti-Mullerian hormone receptor type 2 gene is a potential conserved master sex determinant in the Pangasiidae catfish family.</title>
        <authorList>
            <person name="Wen M."/>
            <person name="Pan Q."/>
            <person name="Jouanno E."/>
            <person name="Montfort J."/>
            <person name="Zahm M."/>
            <person name="Cabau C."/>
            <person name="Klopp C."/>
            <person name="Iampietro C."/>
            <person name="Roques C."/>
            <person name="Bouchez O."/>
            <person name="Castinel A."/>
            <person name="Donnadieu C."/>
            <person name="Parrinello H."/>
            <person name="Poncet C."/>
            <person name="Belmonte E."/>
            <person name="Gautier V."/>
            <person name="Avarre J.-C."/>
            <person name="Dugue R."/>
            <person name="Gustiano R."/>
            <person name="Ha T.T.T."/>
            <person name="Campet M."/>
            <person name="Sriphairoj K."/>
            <person name="Ribolli J."/>
            <person name="de Almeida F.L."/>
            <person name="Desvignes T."/>
            <person name="Postlethwait J.H."/>
            <person name="Bucao C.F."/>
            <person name="Robinson-Rechavi M."/>
            <person name="Bobe J."/>
            <person name="Herpin A."/>
            <person name="Guiguen Y."/>
        </authorList>
    </citation>
    <scope>NUCLEOTIDE SEQUENCE [LARGE SCALE GENOMIC DNA]</scope>
    <source>
        <strain evidence="1">YG-Dec2019</strain>
    </source>
</reference>
<dbReference type="Proteomes" id="UP000829447">
    <property type="component" value="Linkage Group LG21"/>
</dbReference>
<sequence length="1132" mass="124164">MSLAQAAPQTTVKWCLKSQEELDKCNKLGTLGCVKKSGTLECIEAVAKGEADAITLDGGDIYTAGLEPHNLHPIIAEHYAEESCYYAVAVVKKGTNFGFNDLRGKKSCHTGLGKTAGWNIPIGTLLEQEQIKWGGIDDKPLEDAVAEFFSASCVPGATNKKLCQLCKKGCQRSHEEPYYDDDGAFLCLKERDADVAFVMHVTALGDKDKYELLCKDGTRKPVDEYKNCHLARVPANAVVSRNDKDLSDRISEVLGTLKDKGLFSSEGSSAKNLMFKDSTTELKKLPEVINSYMYLGEEYWNAIHSLRRESTASPSSDKIKWCTVGKAQRSKCDTWSLHIADDEGNSRLECESANTVQDCIKKILEVKVSSTTITTPAAAAAVCGSVEHTLQERIVMYNTAITNAKAAGESAKARRYDRGLKTLQSMLASVRKGGNINEAEIPPPVASGNRSDAVPPPAPPTSAPPPPEHHEESDSAVETSPVSPETLSVSTLPEVKVSSAETSPVSVETSAVSLEPPASSDGPSRAISAGEERFPESPADAKVSAPSKETLLERQKQYRTAALRAKQAGDLEQAKTHMKSSKSFDAALAALEKGESVDFRKLPPPLSEGTEASPKPAIKISQSSPNMQAHEAAVNPPGPVLPKTVLEALEQRMAKYKETCDQAKANGDDRKARMYDRIVKQYQSAIRSHKAGRAVNYEELPIPPGFPPIPGQEAVKPEQGLAAALETANKLASNEAEGGDDDEEEETEKESKQPKAPAAPAAVETQKKPTMAVPPTVQHPKRTPSPSPERTTKKENPSSMVTEQVEMLEARKKQYMKAALQAKQKNDVEQAKVYLRTAKSLEPLITAARSGKHVDISKVPSSPADEDEDFIMIQQSEVELSVRAEEVYAQLSTMLKEQYEKCMTYSKQFTHMGNIAETTKFENMAARCKKSLEILKLAQNRGLEPPKHHFEERTYRTVRIFPELSSTDMVVMIVKGMNLPAPHGVASNDLDAYVKFDFPYPSSDQPQRHKTAVIKNTSSPEYNQSFTLNINRNHRGLRRVIQSKGLKLEVFHKGGFLRSDKPVGTAHIKLDKLETESEVREIVEVMDGRKPTGGRVEVRVRLREPLSGQDMQTVTERWLVLDQSHVSVIELS</sequence>
<protein>
    <submittedName>
        <fullName evidence="1">Uncharacterized protein</fullName>
    </submittedName>
</protein>
<dbReference type="EMBL" id="CM040474">
    <property type="protein sequence ID" value="MCI4391051.1"/>
    <property type="molecule type" value="Genomic_DNA"/>
</dbReference>
<gene>
    <name evidence="1" type="ORF">PGIGA_G00129920</name>
</gene>
<organism evidence="1 2">
    <name type="scientific">Pangasianodon gigas</name>
    <name type="common">Mekong giant catfish</name>
    <name type="synonym">Pangasius gigas</name>
    <dbReference type="NCBI Taxonomy" id="30993"/>
    <lineage>
        <taxon>Eukaryota</taxon>
        <taxon>Metazoa</taxon>
        <taxon>Chordata</taxon>
        <taxon>Craniata</taxon>
        <taxon>Vertebrata</taxon>
        <taxon>Euteleostomi</taxon>
        <taxon>Actinopterygii</taxon>
        <taxon>Neopterygii</taxon>
        <taxon>Teleostei</taxon>
        <taxon>Ostariophysi</taxon>
        <taxon>Siluriformes</taxon>
        <taxon>Pangasiidae</taxon>
        <taxon>Pangasianodon</taxon>
    </lineage>
</organism>
<keyword evidence="2" id="KW-1185">Reference proteome</keyword>
<name>A0ACC5XIW2_PANGG</name>
<accession>A0ACC5XIW2</accession>